<dbReference type="InterPro" id="IPR011417">
    <property type="entry name" value="ANTH_dom"/>
</dbReference>
<feature type="domain" description="AP180 N-terminal homology (ANTH)" evidence="1">
    <location>
        <begin position="32"/>
        <end position="84"/>
    </location>
</feature>
<dbReference type="SUPFAM" id="SSF89009">
    <property type="entry name" value="GAT-like domain"/>
    <property type="match status" value="1"/>
</dbReference>
<evidence type="ECO:0000259" key="1">
    <source>
        <dbReference type="Pfam" id="PF07651"/>
    </source>
</evidence>
<keyword evidence="3" id="KW-1185">Reference proteome</keyword>
<evidence type="ECO:0000313" key="2">
    <source>
        <dbReference type="EMBL" id="KAH0893535.1"/>
    </source>
</evidence>
<name>A0ABQ8ALY0_BRANA</name>
<dbReference type="InterPro" id="IPR014712">
    <property type="entry name" value="ANTH_dom_sf"/>
</dbReference>
<feature type="non-terminal residue" evidence="2">
    <location>
        <position position="1"/>
    </location>
</feature>
<dbReference type="Proteomes" id="UP000824890">
    <property type="component" value="Unassembled WGS sequence"/>
</dbReference>
<accession>A0ABQ8ALY0</accession>
<protein>
    <recommendedName>
        <fullName evidence="1">AP180 N-terminal homology (ANTH) domain-containing protein</fullName>
    </recommendedName>
</protein>
<evidence type="ECO:0000313" key="3">
    <source>
        <dbReference type="Proteomes" id="UP000824890"/>
    </source>
</evidence>
<reference evidence="2 3" key="1">
    <citation type="submission" date="2021-05" db="EMBL/GenBank/DDBJ databases">
        <title>Genome Assembly of Synthetic Allotetraploid Brassica napus Reveals Homoeologous Exchanges between Subgenomes.</title>
        <authorList>
            <person name="Davis J.T."/>
        </authorList>
    </citation>
    <scope>NUCLEOTIDE SEQUENCE [LARGE SCALE GENOMIC DNA]</scope>
    <source>
        <strain evidence="3">cv. Da-Ae</strain>
        <tissue evidence="2">Seedling</tissue>
    </source>
</reference>
<proteinExistence type="predicted"/>
<dbReference type="EMBL" id="JAGKQM010000013">
    <property type="protein sequence ID" value="KAH0893535.1"/>
    <property type="molecule type" value="Genomic_DNA"/>
</dbReference>
<dbReference type="Pfam" id="PF07651">
    <property type="entry name" value="ANTH"/>
    <property type="match status" value="1"/>
</dbReference>
<gene>
    <name evidence="2" type="ORF">HID58_055964</name>
</gene>
<dbReference type="Gene3D" id="1.20.58.150">
    <property type="entry name" value="ANTH domain"/>
    <property type="match status" value="1"/>
</dbReference>
<organism evidence="2 3">
    <name type="scientific">Brassica napus</name>
    <name type="common">Rape</name>
    <dbReference type="NCBI Taxonomy" id="3708"/>
    <lineage>
        <taxon>Eukaryota</taxon>
        <taxon>Viridiplantae</taxon>
        <taxon>Streptophyta</taxon>
        <taxon>Embryophyta</taxon>
        <taxon>Tracheophyta</taxon>
        <taxon>Spermatophyta</taxon>
        <taxon>Magnoliopsida</taxon>
        <taxon>eudicotyledons</taxon>
        <taxon>Gunneridae</taxon>
        <taxon>Pentapetalae</taxon>
        <taxon>rosids</taxon>
        <taxon>malvids</taxon>
        <taxon>Brassicales</taxon>
        <taxon>Brassicaceae</taxon>
        <taxon>Brassiceae</taxon>
        <taxon>Brassica</taxon>
    </lineage>
</organism>
<sequence length="90" mass="10431">FETKYLMLVHGVLCSKVTSILGFQRFHPSLFLLERIQKLQSLLRMLLQIRPMADNMKKTLIIEPMDCLVIEIFDIYGRICSAIAYSQASH</sequence>
<comment type="caution">
    <text evidence="2">The sequence shown here is derived from an EMBL/GenBank/DDBJ whole genome shotgun (WGS) entry which is preliminary data.</text>
</comment>